<keyword evidence="4" id="KW-1185">Reference proteome</keyword>
<dbReference type="OrthoDB" id="2417614at2759"/>
<proteinExistence type="predicted"/>
<dbReference type="Proteomes" id="UP000503462">
    <property type="component" value="Chromosome 1"/>
</dbReference>
<feature type="compositionally biased region" description="Pro residues" evidence="1">
    <location>
        <begin position="457"/>
        <end position="472"/>
    </location>
</feature>
<name>A0A6H0XIJ2_9PEZI</name>
<dbReference type="EMBL" id="CP051139">
    <property type="protein sequence ID" value="QIW94535.1"/>
    <property type="molecule type" value="Genomic_DNA"/>
</dbReference>
<accession>A0A6H0XIJ2</accession>
<dbReference type="Pfam" id="PF10544">
    <property type="entry name" value="T5orf172"/>
    <property type="match status" value="1"/>
</dbReference>
<evidence type="ECO:0000259" key="2">
    <source>
        <dbReference type="SMART" id="SM00974"/>
    </source>
</evidence>
<gene>
    <name evidence="3" type="ORF">AMS68_000053</name>
</gene>
<feature type="compositionally biased region" description="Polar residues" evidence="1">
    <location>
        <begin position="394"/>
        <end position="403"/>
    </location>
</feature>
<feature type="compositionally biased region" description="Low complexity" evidence="1">
    <location>
        <begin position="493"/>
        <end position="502"/>
    </location>
</feature>
<dbReference type="AlphaFoldDB" id="A0A6H0XIJ2"/>
<evidence type="ECO:0000313" key="4">
    <source>
        <dbReference type="Proteomes" id="UP000503462"/>
    </source>
</evidence>
<feature type="compositionally biased region" description="Basic and acidic residues" evidence="1">
    <location>
        <begin position="416"/>
        <end position="430"/>
    </location>
</feature>
<feature type="compositionally biased region" description="Polar residues" evidence="1">
    <location>
        <begin position="336"/>
        <end position="351"/>
    </location>
</feature>
<protein>
    <recommendedName>
        <fullName evidence="2">Bacteriophage T5 Orf172 DNA-binding domain-containing protein</fullName>
    </recommendedName>
</protein>
<feature type="domain" description="Bacteriophage T5 Orf172 DNA-binding" evidence="2">
    <location>
        <begin position="183"/>
        <end position="271"/>
    </location>
</feature>
<evidence type="ECO:0000313" key="3">
    <source>
        <dbReference type="EMBL" id="QIW94535.1"/>
    </source>
</evidence>
<evidence type="ECO:0000256" key="1">
    <source>
        <dbReference type="SAM" id="MobiDB-lite"/>
    </source>
</evidence>
<dbReference type="SMART" id="SM00974">
    <property type="entry name" value="T5orf172"/>
    <property type="match status" value="1"/>
</dbReference>
<dbReference type="InterPro" id="IPR018306">
    <property type="entry name" value="Phage_T5_Orf172_DNA-bd"/>
</dbReference>
<feature type="region of interest" description="Disordered" evidence="1">
    <location>
        <begin position="336"/>
        <end position="506"/>
    </location>
</feature>
<sequence>MSLSAHNAETPWFTPEWYAVVSEDWVQKCIAPKVLPPGSKADRRCKNFIDKEGDLAAVNRLKDEICVSTDPYVVVRKMRELVLLRCCTRGKSSHRGKLDTDAECRRLVAELYIDEFTRLGLLGVSVPRNLMLNDVATIGKLELCPPDEDEVMKTILCNRVDLSPKTPGGRKLPAEGYVYALSTPYPGVVKIGSSGRSGEIRQIEQEACLPGCRLIVQAWFCFPERIEQLIHLQLGAVRRKIMQCENKACRRTHVEFFQLPDKEAKLVIEDWKELSHAEPLYDSEGRLTAAWDTRLQFLAGEPTALSMMAVLKQERQEKEEARLRESARLDEEQRLQNARQLRSRTVFTQPSNPSPERYQTSRVGGRSSLPSTAYLPQHSAALQSHGHSPPPATAYSSLRATSYSPPPVDAYSPPRSPRETYEHTATESRTEYSPPPRAALQTSGYSATVPRETYSSGPPPVTGYGYSPPPPVTGHGYSSALPDAGYSTQRRASQQSYSYSSQHKYAPSPVVTNFQQPYSTTQYSSYDLSSLANTLPSSEAFQPRPRGIFASMAHRFKNPTRRLTKEAS</sequence>
<organism evidence="3 4">
    <name type="scientific">Peltaster fructicola</name>
    <dbReference type="NCBI Taxonomy" id="286661"/>
    <lineage>
        <taxon>Eukaryota</taxon>
        <taxon>Fungi</taxon>
        <taxon>Dikarya</taxon>
        <taxon>Ascomycota</taxon>
        <taxon>Pezizomycotina</taxon>
        <taxon>Dothideomycetes</taxon>
        <taxon>Dothideomycetes incertae sedis</taxon>
        <taxon>Peltaster</taxon>
    </lineage>
</organism>
<reference evidence="3 4" key="1">
    <citation type="journal article" date="2016" name="Sci. Rep.">
        <title>Peltaster fructicola genome reveals evolution from an invasive phytopathogen to an ectophytic parasite.</title>
        <authorList>
            <person name="Xu C."/>
            <person name="Chen H."/>
            <person name="Gleason M.L."/>
            <person name="Xu J.R."/>
            <person name="Liu H."/>
            <person name="Zhang R."/>
            <person name="Sun G."/>
        </authorList>
    </citation>
    <scope>NUCLEOTIDE SEQUENCE [LARGE SCALE GENOMIC DNA]</scope>
    <source>
        <strain evidence="3 4">LNHT1506</strain>
    </source>
</reference>